<dbReference type="EMBL" id="KI913961">
    <property type="protein sequence ID" value="ETW02679.1"/>
    <property type="molecule type" value="Genomic_DNA"/>
</dbReference>
<reference evidence="1" key="1">
    <citation type="submission" date="2013-12" db="EMBL/GenBank/DDBJ databases">
        <title>The Genome Sequence of Aphanomyces invadans NJM9701.</title>
        <authorList>
            <consortium name="The Broad Institute Genomics Platform"/>
            <person name="Russ C."/>
            <person name="Tyler B."/>
            <person name="van West P."/>
            <person name="Dieguez-Uribeondo J."/>
            <person name="Young S.K."/>
            <person name="Zeng Q."/>
            <person name="Gargeya S."/>
            <person name="Fitzgerald M."/>
            <person name="Abouelleil A."/>
            <person name="Alvarado L."/>
            <person name="Chapman S.B."/>
            <person name="Gainer-Dewar J."/>
            <person name="Goldberg J."/>
            <person name="Griggs A."/>
            <person name="Gujja S."/>
            <person name="Hansen M."/>
            <person name="Howarth C."/>
            <person name="Imamovic A."/>
            <person name="Ireland A."/>
            <person name="Larimer J."/>
            <person name="McCowan C."/>
            <person name="Murphy C."/>
            <person name="Pearson M."/>
            <person name="Poon T.W."/>
            <person name="Priest M."/>
            <person name="Roberts A."/>
            <person name="Saif S."/>
            <person name="Shea T."/>
            <person name="Sykes S."/>
            <person name="Wortman J."/>
            <person name="Nusbaum C."/>
            <person name="Birren B."/>
        </authorList>
    </citation>
    <scope>NUCLEOTIDE SEQUENCE [LARGE SCALE GENOMIC DNA]</scope>
    <source>
        <strain evidence="1">NJM9701</strain>
    </source>
</reference>
<name>A0A024U8S3_9STRA</name>
<organism evidence="1">
    <name type="scientific">Aphanomyces invadans</name>
    <dbReference type="NCBI Taxonomy" id="157072"/>
    <lineage>
        <taxon>Eukaryota</taxon>
        <taxon>Sar</taxon>
        <taxon>Stramenopiles</taxon>
        <taxon>Oomycota</taxon>
        <taxon>Saprolegniomycetes</taxon>
        <taxon>Saprolegniales</taxon>
        <taxon>Verrucalvaceae</taxon>
        <taxon>Aphanomyces</taxon>
    </lineage>
</organism>
<evidence type="ECO:0000313" key="1">
    <source>
        <dbReference type="EMBL" id="ETW02679.1"/>
    </source>
</evidence>
<protein>
    <submittedName>
        <fullName evidence="1">Uncharacterized protein</fullName>
    </submittedName>
</protein>
<dbReference type="AlphaFoldDB" id="A0A024U8S3"/>
<accession>A0A024U8S3</accession>
<gene>
    <name evidence="1" type="ORF">H310_06130</name>
</gene>
<dbReference type="GeneID" id="20083180"/>
<sequence>MDLIEAVIHPLIRSSLSFVDNDSRAFSSGRVQARIAEPDASLVTCFSSLCIHLRPAVTGTHLCELVRTCCIDMCLNLSSCVLSEKETNTRSRTLNSMPVRSLALPRR</sequence>
<dbReference type="VEuPathDB" id="FungiDB:H310_06130"/>
<dbReference type="RefSeq" id="XP_008869284.1">
    <property type="nucleotide sequence ID" value="XM_008871062.1"/>
</dbReference>
<proteinExistence type="predicted"/>